<sequence length="474" mass="50895">MCGAETGNAYGYDHVLVRTRLKVHLSFAPNIPRARHLNVSKIRQPGPAEALDREIRSCFTARTDGEGSNEWSSLKALVYGPAEKILGFTQRRHSDWISGRTLQLSAQTARARYQQPTAVCFVDFAVTFDSVHRESLWRIMALDGLSSEILSMIKAYYSSTTARVMVHNNLSQAFDIRSGVRQGCILSPILFNYAIGWILEKALREEDGVELAPGRRLADLDYADDIALLASNLGDLQSMVSREKAPLKVGGCQLEEVDSFKYLGARLLPNGQSKDGIVSRIDTARRVFSSLRKCLWTRRDISIDTKIRIYRYPSGPAYPAYPPAAAPPPPTAAGGFGGPPAYPMPPGGYPSNSGGGQPPPAMYAPQHPTGQPAAYYAPQAVPGSSGYVPMAAGATGAAMGAYGAQQQQPYYVDKKGKPYTIVWPLVLPGVIWPERCLAASGDLSGVAGVAAGAVGVLSARSAGRTEVSPAFSSA</sequence>
<feature type="domain" description="Reverse transcriptase" evidence="1">
    <location>
        <begin position="1"/>
        <end position="279"/>
    </location>
</feature>
<dbReference type="PROSITE" id="PS50878">
    <property type="entry name" value="RT_POL"/>
    <property type="match status" value="1"/>
</dbReference>
<reference evidence="2 3" key="2">
    <citation type="submission" date="2018-11" db="EMBL/GenBank/DDBJ databases">
        <authorList>
            <consortium name="Pathogen Informatics"/>
        </authorList>
    </citation>
    <scope>NUCLEOTIDE SEQUENCE [LARGE SCALE GENOMIC DNA]</scope>
    <source>
        <strain evidence="2 3">NST_G2</strain>
    </source>
</reference>
<dbReference type="InterPro" id="IPR043502">
    <property type="entry name" value="DNA/RNA_pol_sf"/>
</dbReference>
<evidence type="ECO:0000259" key="1">
    <source>
        <dbReference type="PROSITE" id="PS50878"/>
    </source>
</evidence>
<keyword evidence="3" id="KW-1185">Reference proteome</keyword>
<dbReference type="Pfam" id="PF00078">
    <property type="entry name" value="RVT_1"/>
    <property type="match status" value="1"/>
</dbReference>
<dbReference type="AlphaFoldDB" id="A0A183T5B8"/>
<reference evidence="4" key="1">
    <citation type="submission" date="2016-06" db="UniProtKB">
        <authorList>
            <consortium name="WormBaseParasite"/>
        </authorList>
    </citation>
    <scope>IDENTIFICATION</scope>
</reference>
<dbReference type="InterPro" id="IPR000477">
    <property type="entry name" value="RT_dom"/>
</dbReference>
<dbReference type="SUPFAM" id="SSF56672">
    <property type="entry name" value="DNA/RNA polymerases"/>
    <property type="match status" value="1"/>
</dbReference>
<gene>
    <name evidence="2" type="ORF">SSLN_LOCUS11666</name>
</gene>
<dbReference type="PANTHER" id="PTHR47027:SF25">
    <property type="entry name" value="REVERSE TRANSCRIPTASE DOMAIN-CONTAINING PROTEIN"/>
    <property type="match status" value="1"/>
</dbReference>
<dbReference type="Proteomes" id="UP000275846">
    <property type="component" value="Unassembled WGS sequence"/>
</dbReference>
<name>A0A183T5B8_SCHSO</name>
<dbReference type="OrthoDB" id="6240251at2759"/>
<evidence type="ECO:0000313" key="2">
    <source>
        <dbReference type="EMBL" id="VDL98051.1"/>
    </source>
</evidence>
<dbReference type="EMBL" id="UYSU01036709">
    <property type="protein sequence ID" value="VDL98051.1"/>
    <property type="molecule type" value="Genomic_DNA"/>
</dbReference>
<proteinExistence type="predicted"/>
<evidence type="ECO:0000313" key="4">
    <source>
        <dbReference type="WBParaSite" id="SSLN_0001211101-mRNA-1"/>
    </source>
</evidence>
<accession>A0A183T5B8</accession>
<organism evidence="4">
    <name type="scientific">Schistocephalus solidus</name>
    <name type="common">Tapeworm</name>
    <dbReference type="NCBI Taxonomy" id="70667"/>
    <lineage>
        <taxon>Eukaryota</taxon>
        <taxon>Metazoa</taxon>
        <taxon>Spiralia</taxon>
        <taxon>Lophotrochozoa</taxon>
        <taxon>Platyhelminthes</taxon>
        <taxon>Cestoda</taxon>
        <taxon>Eucestoda</taxon>
        <taxon>Diphyllobothriidea</taxon>
        <taxon>Diphyllobothriidae</taxon>
        <taxon>Schistocephalus</taxon>
    </lineage>
</organism>
<protein>
    <submittedName>
        <fullName evidence="4">Reverse transcriptase domain-containing protein</fullName>
    </submittedName>
</protein>
<dbReference type="PANTHER" id="PTHR47027">
    <property type="entry name" value="REVERSE TRANSCRIPTASE DOMAIN-CONTAINING PROTEIN"/>
    <property type="match status" value="1"/>
</dbReference>
<evidence type="ECO:0000313" key="3">
    <source>
        <dbReference type="Proteomes" id="UP000275846"/>
    </source>
</evidence>
<dbReference type="WBParaSite" id="SSLN_0001211101-mRNA-1">
    <property type="protein sequence ID" value="SSLN_0001211101-mRNA-1"/>
    <property type="gene ID" value="SSLN_0001211101"/>
</dbReference>